<dbReference type="Proteomes" id="UP000046947">
    <property type="component" value="Unassembled WGS sequence"/>
</dbReference>
<dbReference type="EMBL" id="CFOH01001388">
    <property type="protein sequence ID" value="CFE84305.1"/>
    <property type="molecule type" value="Genomic_DNA"/>
</dbReference>
<sequence length="72" mass="7422">MPRLGEPGSTTCSRDAMSRSAPIVDRPPISRCTAHSSTFISISAREPASDRSPTTRGAANGNSSVGVCASLM</sequence>
<evidence type="ECO:0000313" key="14">
    <source>
        <dbReference type="Proteomes" id="UP000048600"/>
    </source>
</evidence>
<protein>
    <submittedName>
        <fullName evidence="7">Uncharacterized protein</fullName>
    </submittedName>
</protein>
<dbReference type="EMBL" id="CNFT01000256">
    <property type="protein sequence ID" value="CKR44126.1"/>
    <property type="molecule type" value="Genomic_DNA"/>
</dbReference>
<evidence type="ECO:0000313" key="10">
    <source>
        <dbReference type="Proteomes" id="UP000044938"/>
    </source>
</evidence>
<evidence type="ECO:0000313" key="13">
    <source>
        <dbReference type="Proteomes" id="UP000048289"/>
    </source>
</evidence>
<dbReference type="Proteomes" id="UP000044938">
    <property type="component" value="Unassembled WGS sequence"/>
</dbReference>
<dbReference type="Proteomes" id="UP000038802">
    <property type="component" value="Unassembled WGS sequence"/>
</dbReference>
<evidence type="ECO:0000313" key="6">
    <source>
        <dbReference type="EMBL" id="COW85790.1"/>
    </source>
</evidence>
<gene>
    <name evidence="5" type="ORF">ERS007679_04153</name>
    <name evidence="2" type="ORF">ERS007681_04650</name>
    <name evidence="3" type="ORF">ERS007688_04498</name>
    <name evidence="7" type="ORF">ERS007703_05110</name>
    <name evidence="8" type="ORF">ERS007720_04915</name>
    <name evidence="6" type="ORF">ERS007741_03293</name>
    <name evidence="4" type="ORF">ERS027659_01414</name>
</gene>
<evidence type="ECO:0000313" key="2">
    <source>
        <dbReference type="EMBL" id="CFE49327.1"/>
    </source>
</evidence>
<evidence type="ECO:0000313" key="15">
    <source>
        <dbReference type="Proteomes" id="UP000050164"/>
    </source>
</evidence>
<dbReference type="EMBL" id="CSAE01001148">
    <property type="protein sequence ID" value="COX34608.1"/>
    <property type="molecule type" value="Genomic_DNA"/>
</dbReference>
<feature type="region of interest" description="Disordered" evidence="1">
    <location>
        <begin position="1"/>
        <end position="72"/>
    </location>
</feature>
<name>A0A0T9C5Y7_MYCTX</name>
<evidence type="ECO:0000313" key="9">
    <source>
        <dbReference type="Proteomes" id="UP000038802"/>
    </source>
</evidence>
<evidence type="ECO:0000313" key="3">
    <source>
        <dbReference type="EMBL" id="CFE84305.1"/>
    </source>
</evidence>
<dbReference type="EMBL" id="CSAD01000950">
    <property type="protein sequence ID" value="COW67139.1"/>
    <property type="molecule type" value="Genomic_DNA"/>
</dbReference>
<evidence type="ECO:0000313" key="8">
    <source>
        <dbReference type="EMBL" id="COX80901.1"/>
    </source>
</evidence>
<evidence type="ECO:0000313" key="11">
    <source>
        <dbReference type="Proteomes" id="UP000045842"/>
    </source>
</evidence>
<dbReference type="EMBL" id="CSAJ01001268">
    <property type="protein sequence ID" value="COX80901.1"/>
    <property type="molecule type" value="Genomic_DNA"/>
</dbReference>
<reference evidence="7" key="2">
    <citation type="submission" date="2015-03" db="EMBL/GenBank/DDBJ databases">
        <authorList>
            <person name="Murphy D."/>
        </authorList>
    </citation>
    <scope>NUCLEOTIDE SEQUENCE [LARGE SCALE GENOMIC DNA]</scope>
    <source>
        <strain evidence="7">K00500041</strain>
    </source>
</reference>
<organism evidence="7 9">
    <name type="scientific">Mycobacterium tuberculosis</name>
    <dbReference type="NCBI Taxonomy" id="1773"/>
    <lineage>
        <taxon>Bacteria</taxon>
        <taxon>Bacillati</taxon>
        <taxon>Actinomycetota</taxon>
        <taxon>Actinomycetes</taxon>
        <taxon>Mycobacteriales</taxon>
        <taxon>Mycobacteriaceae</taxon>
        <taxon>Mycobacterium</taxon>
        <taxon>Mycobacterium tuberculosis complex</taxon>
    </lineage>
</organism>
<evidence type="ECO:0000256" key="1">
    <source>
        <dbReference type="SAM" id="MobiDB-lite"/>
    </source>
</evidence>
<reference evidence="9 10" key="1">
    <citation type="submission" date="2015-03" db="EMBL/GenBank/DDBJ databases">
        <authorList>
            <consortium name="Pathogen Informatics"/>
        </authorList>
    </citation>
    <scope>NUCLEOTIDE SEQUENCE [LARGE SCALE GENOMIC DNA]</scope>
    <source>
        <strain evidence="4 15">Bir 185</strain>
        <strain evidence="5 11">G09801536</strain>
        <strain evidence="2 13">G09901357</strain>
        <strain evidence="3 12">H09601792</strain>
        <strain evidence="9">K00500041</strain>
        <strain evidence="8 10">M09401471</strain>
        <strain evidence="6 14">P00601463</strain>
    </source>
</reference>
<evidence type="ECO:0000313" key="4">
    <source>
        <dbReference type="EMBL" id="CKR44126.1"/>
    </source>
</evidence>
<dbReference type="AlphaFoldDB" id="A0A0T9C5Y7"/>
<dbReference type="EMBL" id="CHKL01000478">
    <property type="protein sequence ID" value="COW85790.1"/>
    <property type="molecule type" value="Genomic_DNA"/>
</dbReference>
<dbReference type="Proteomes" id="UP000048600">
    <property type="component" value="Unassembled WGS sequence"/>
</dbReference>
<dbReference type="Proteomes" id="UP000048289">
    <property type="component" value="Unassembled WGS sequence"/>
</dbReference>
<evidence type="ECO:0000313" key="7">
    <source>
        <dbReference type="EMBL" id="COX34608.1"/>
    </source>
</evidence>
<dbReference type="Proteomes" id="UP000050164">
    <property type="component" value="Unassembled WGS sequence"/>
</dbReference>
<feature type="compositionally biased region" description="Polar residues" evidence="1">
    <location>
        <begin position="51"/>
        <end position="65"/>
    </location>
</feature>
<dbReference type="EMBL" id="CFOE01001254">
    <property type="protein sequence ID" value="CFE49327.1"/>
    <property type="molecule type" value="Genomic_DNA"/>
</dbReference>
<dbReference type="Proteomes" id="UP000045842">
    <property type="component" value="Unassembled WGS sequence"/>
</dbReference>
<accession>A0A0T9C5Y7</accession>
<proteinExistence type="predicted"/>
<evidence type="ECO:0000313" key="12">
    <source>
        <dbReference type="Proteomes" id="UP000046947"/>
    </source>
</evidence>
<evidence type="ECO:0000313" key="5">
    <source>
        <dbReference type="EMBL" id="COW67139.1"/>
    </source>
</evidence>